<gene>
    <name evidence="1" type="ORF">EA655_11195</name>
</gene>
<proteinExistence type="predicted"/>
<dbReference type="EMBL" id="SHMG01000006">
    <property type="protein sequence ID" value="TAA41503.1"/>
    <property type="molecule type" value="Genomic_DNA"/>
</dbReference>
<protein>
    <submittedName>
        <fullName evidence="1">Uncharacterized protein</fullName>
    </submittedName>
</protein>
<name>A0A4Q8M2H1_9GAMM</name>
<evidence type="ECO:0000313" key="1">
    <source>
        <dbReference type="EMBL" id="TAA41503.1"/>
    </source>
</evidence>
<sequence length="61" mass="6573">MSAKNQKSDRVGVALAAIKSANSQMIVQKKFSNGVVTSAFENSLSRDKLKVAFKTAIESLK</sequence>
<dbReference type="RefSeq" id="WP_130534665.1">
    <property type="nucleotide sequence ID" value="NZ_SHMG01000006.1"/>
</dbReference>
<dbReference type="Proteomes" id="UP000294164">
    <property type="component" value="Unassembled WGS sequence"/>
</dbReference>
<organism evidence="1 2">
    <name type="scientific">Pseudoxanthomonas winnipegensis</name>
    <dbReference type="NCBI Taxonomy" id="2480810"/>
    <lineage>
        <taxon>Bacteria</taxon>
        <taxon>Pseudomonadati</taxon>
        <taxon>Pseudomonadota</taxon>
        <taxon>Gammaproteobacteria</taxon>
        <taxon>Lysobacterales</taxon>
        <taxon>Lysobacteraceae</taxon>
        <taxon>Pseudoxanthomonas</taxon>
    </lineage>
</organism>
<accession>A0A4Q8M2H1</accession>
<reference evidence="1 2" key="1">
    <citation type="submission" date="2019-02" db="EMBL/GenBank/DDBJ databases">
        <title>WGS of Pseudoxanthomonas species novum from clinical isolates.</title>
        <authorList>
            <person name="Bernier A.-M."/>
            <person name="Bernard K."/>
            <person name="Vachon A."/>
        </authorList>
    </citation>
    <scope>NUCLEOTIDE SEQUENCE [LARGE SCALE GENOMIC DNA]</scope>
    <source>
        <strain evidence="1 2">NML130969</strain>
    </source>
</reference>
<comment type="caution">
    <text evidence="1">The sequence shown here is derived from an EMBL/GenBank/DDBJ whole genome shotgun (WGS) entry which is preliminary data.</text>
</comment>
<evidence type="ECO:0000313" key="2">
    <source>
        <dbReference type="Proteomes" id="UP000294164"/>
    </source>
</evidence>
<dbReference type="AlphaFoldDB" id="A0A4Q8M2H1"/>